<dbReference type="EMBL" id="JAACFV010000101">
    <property type="protein sequence ID" value="KAF7505769.1"/>
    <property type="molecule type" value="Genomic_DNA"/>
</dbReference>
<dbReference type="GO" id="GO:0016020">
    <property type="term" value="C:membrane"/>
    <property type="evidence" value="ECO:0007669"/>
    <property type="project" value="UniProtKB-SubCell"/>
</dbReference>
<dbReference type="PANTHER" id="PTHR12570:SF86">
    <property type="entry name" value="ADR321CP"/>
    <property type="match status" value="1"/>
</dbReference>
<proteinExistence type="predicted"/>
<keyword evidence="2 6" id="KW-0812">Transmembrane</keyword>
<keyword evidence="4 6" id="KW-0472">Membrane</keyword>
<feature type="compositionally biased region" description="Basic and acidic residues" evidence="5">
    <location>
        <begin position="493"/>
        <end position="505"/>
    </location>
</feature>
<keyword evidence="3 6" id="KW-1133">Transmembrane helix</keyword>
<feature type="transmembrane region" description="Helical" evidence="6">
    <location>
        <begin position="85"/>
        <end position="105"/>
    </location>
</feature>
<dbReference type="GO" id="GO:0015095">
    <property type="term" value="F:magnesium ion transmembrane transporter activity"/>
    <property type="evidence" value="ECO:0007669"/>
    <property type="project" value="InterPro"/>
</dbReference>
<dbReference type="InterPro" id="IPR037185">
    <property type="entry name" value="EmrE-like"/>
</dbReference>
<dbReference type="Pfam" id="PF05653">
    <property type="entry name" value="Mg_trans_NIPA"/>
    <property type="match status" value="1"/>
</dbReference>
<dbReference type="Proteomes" id="UP000606974">
    <property type="component" value="Unassembled WGS sequence"/>
</dbReference>
<gene>
    <name evidence="7" type="ORF">GJ744_000440</name>
</gene>
<feature type="compositionally biased region" description="Low complexity" evidence="5">
    <location>
        <begin position="373"/>
        <end position="398"/>
    </location>
</feature>
<evidence type="ECO:0000256" key="5">
    <source>
        <dbReference type="SAM" id="MobiDB-lite"/>
    </source>
</evidence>
<evidence type="ECO:0000256" key="4">
    <source>
        <dbReference type="ARBA" id="ARBA00023136"/>
    </source>
</evidence>
<accession>A0A8H7ACY2</accession>
<reference evidence="7" key="1">
    <citation type="submission" date="2020-02" db="EMBL/GenBank/DDBJ databases">
        <authorList>
            <person name="Palmer J.M."/>
        </authorList>
    </citation>
    <scope>NUCLEOTIDE SEQUENCE</scope>
    <source>
        <strain evidence="7">EPUS1.4</strain>
        <tissue evidence="7">Thallus</tissue>
    </source>
</reference>
<feature type="compositionally biased region" description="Polar residues" evidence="5">
    <location>
        <begin position="572"/>
        <end position="581"/>
    </location>
</feature>
<sequence>MGQLGDLSPQASIAVGILVGLLSTSIQSLGLTLQRKSHLLEDDKEEYEIKRPPYRRRRWQLGMGMFVLSNLVGSTIQITTLPLPVLSTLQASGLVFNTAFATLLLEEPFTRFSFIGTILTCTGAALIAVFGAIGEPAHSLPQLLDLLGRKQFVTWMVATFFVVIGTLIFTRFLKFWSDRVHETHSRSKHERSPSASRSKSRRRSLSIPIPIPYAAQVRTSRLRLLRGLAYALISGILAAHSLLVAKSAVELLVRTIIDHVNQFKSYQSWLILLALIFFALSQLYYLHQGLRLCSTSVLYPFVFCIYNIIAILDGLIYFHQTSRLSVLHACLIALGTVILLSGVLALSWRLDDVPPMASEAQPTPLGPGLGLVSSMSENPSDSPSSPLLPTTRPHSSTSAHANESTPLLSNRRTGSRRTAFMIYPPPPETGDPQYIWAELDDSNESDRDVLASLPRSLSPFLSSSALKSRRRSRGSSLSSTNTPNNTPSTNGLWDRHSSERSDTRNQHGGGSQSPKLRHKPTRRAQTLKERTHGERRRSSAPSTALVGDSSGVRSSSTSSKTRSPGGRSRTSFASPTAVSSEENLRGGSRTGSPAQGQRGAHGYRDRVRGRPRAATDASRVVPSRWDMSGRVGRWWQGQAQAQIQNREEGDERPEEHEAAPGDAGGEGGVGREEDDRKPGGGRI</sequence>
<organism evidence="7 8">
    <name type="scientific">Endocarpon pusillum</name>
    <dbReference type="NCBI Taxonomy" id="364733"/>
    <lineage>
        <taxon>Eukaryota</taxon>
        <taxon>Fungi</taxon>
        <taxon>Dikarya</taxon>
        <taxon>Ascomycota</taxon>
        <taxon>Pezizomycotina</taxon>
        <taxon>Eurotiomycetes</taxon>
        <taxon>Chaetothyriomycetidae</taxon>
        <taxon>Verrucariales</taxon>
        <taxon>Verrucariaceae</taxon>
        <taxon>Endocarpon</taxon>
    </lineage>
</organism>
<feature type="transmembrane region" description="Helical" evidence="6">
    <location>
        <begin position="112"/>
        <end position="133"/>
    </location>
</feature>
<evidence type="ECO:0000256" key="2">
    <source>
        <dbReference type="ARBA" id="ARBA00022692"/>
    </source>
</evidence>
<dbReference type="SUPFAM" id="SSF103481">
    <property type="entry name" value="Multidrug resistance efflux transporter EmrE"/>
    <property type="match status" value="1"/>
</dbReference>
<feature type="compositionally biased region" description="Polar residues" evidence="5">
    <location>
        <begin position="399"/>
        <end position="412"/>
    </location>
</feature>
<feature type="compositionally biased region" description="Low complexity" evidence="5">
    <location>
        <begin position="474"/>
        <end position="492"/>
    </location>
</feature>
<name>A0A8H7ACY2_9EURO</name>
<feature type="transmembrane region" description="Helical" evidence="6">
    <location>
        <begin position="269"/>
        <end position="286"/>
    </location>
</feature>
<feature type="compositionally biased region" description="Low complexity" evidence="5">
    <location>
        <begin position="549"/>
        <end position="571"/>
    </location>
</feature>
<evidence type="ECO:0000256" key="3">
    <source>
        <dbReference type="ARBA" id="ARBA00022989"/>
    </source>
</evidence>
<dbReference type="PANTHER" id="PTHR12570">
    <property type="match status" value="1"/>
</dbReference>
<feature type="region of interest" description="Disordered" evidence="5">
    <location>
        <begin position="463"/>
        <end position="683"/>
    </location>
</feature>
<feature type="compositionally biased region" description="Basic and acidic residues" evidence="5">
    <location>
        <begin position="669"/>
        <end position="683"/>
    </location>
</feature>
<feature type="transmembrane region" description="Helical" evidence="6">
    <location>
        <begin position="59"/>
        <end position="79"/>
    </location>
</feature>
<feature type="compositionally biased region" description="Basic and acidic residues" evidence="5">
    <location>
        <begin position="645"/>
        <end position="659"/>
    </location>
</feature>
<feature type="transmembrane region" description="Helical" evidence="6">
    <location>
        <begin position="12"/>
        <end position="33"/>
    </location>
</feature>
<comment type="caution">
    <text evidence="7">The sequence shown here is derived from an EMBL/GenBank/DDBJ whole genome shotgun (WGS) entry which is preliminary data.</text>
</comment>
<evidence type="ECO:0000313" key="7">
    <source>
        <dbReference type="EMBL" id="KAF7505769.1"/>
    </source>
</evidence>
<feature type="region of interest" description="Disordered" evidence="5">
    <location>
        <begin position="368"/>
        <end position="434"/>
    </location>
</feature>
<dbReference type="OrthoDB" id="2504919at2759"/>
<feature type="transmembrane region" description="Helical" evidence="6">
    <location>
        <begin position="153"/>
        <end position="173"/>
    </location>
</feature>
<evidence type="ECO:0000313" key="8">
    <source>
        <dbReference type="Proteomes" id="UP000606974"/>
    </source>
</evidence>
<keyword evidence="8" id="KW-1185">Reference proteome</keyword>
<evidence type="ECO:0000256" key="1">
    <source>
        <dbReference type="ARBA" id="ARBA00004477"/>
    </source>
</evidence>
<dbReference type="AlphaFoldDB" id="A0A8H7ACY2"/>
<evidence type="ECO:0000256" key="6">
    <source>
        <dbReference type="SAM" id="Phobius"/>
    </source>
</evidence>
<protein>
    <submittedName>
        <fullName evidence="7">Uncharacterized protein</fullName>
    </submittedName>
</protein>
<feature type="transmembrane region" description="Helical" evidence="6">
    <location>
        <begin position="298"/>
        <end position="318"/>
    </location>
</feature>
<dbReference type="FunFam" id="1.10.3730.20:FF:000012">
    <property type="entry name" value="DUF803 domain-containing protein"/>
    <property type="match status" value="1"/>
</dbReference>
<dbReference type="InterPro" id="IPR008521">
    <property type="entry name" value="Mg_trans_NIPA"/>
</dbReference>
<feature type="transmembrane region" description="Helical" evidence="6">
    <location>
        <begin position="324"/>
        <end position="346"/>
    </location>
</feature>
<comment type="subcellular location">
    <subcellularLocation>
        <location evidence="1">Endoplasmic reticulum membrane</location>
        <topology evidence="1">Multi-pass membrane protein</topology>
    </subcellularLocation>
</comment>